<organism evidence="9 10">
    <name type="scientific">Penicillium freii</name>
    <dbReference type="NCBI Taxonomy" id="48697"/>
    <lineage>
        <taxon>Eukaryota</taxon>
        <taxon>Fungi</taxon>
        <taxon>Dikarya</taxon>
        <taxon>Ascomycota</taxon>
        <taxon>Pezizomycotina</taxon>
        <taxon>Eurotiomycetes</taxon>
        <taxon>Eurotiomycetidae</taxon>
        <taxon>Eurotiales</taxon>
        <taxon>Aspergillaceae</taxon>
        <taxon>Penicillium</taxon>
    </lineage>
</organism>
<keyword evidence="4 7" id="KW-0256">Endoplasmic reticulum</keyword>
<feature type="domain" description="EXPERA" evidence="8">
    <location>
        <begin position="8"/>
        <end position="144"/>
    </location>
</feature>
<proteinExistence type="inferred from homology"/>
<evidence type="ECO:0000256" key="7">
    <source>
        <dbReference type="PIRNR" id="PIRNR031032"/>
    </source>
</evidence>
<keyword evidence="10" id="KW-1185">Reference proteome</keyword>
<dbReference type="InterPro" id="IPR016964">
    <property type="entry name" value="Sigma2_recept"/>
</dbReference>
<evidence type="ECO:0000256" key="2">
    <source>
        <dbReference type="ARBA" id="ARBA00009096"/>
    </source>
</evidence>
<keyword evidence="3 7" id="KW-0812">Transmembrane</keyword>
<comment type="caution">
    <text evidence="9">The sequence shown here is derived from an EMBL/GenBank/DDBJ whole genome shotgun (WGS) entry which is preliminary data.</text>
</comment>
<evidence type="ECO:0000313" key="9">
    <source>
        <dbReference type="EMBL" id="KUM58990.1"/>
    </source>
</evidence>
<dbReference type="InterPro" id="IPR051987">
    <property type="entry name" value="Sigma-2_receptor-like"/>
</dbReference>
<dbReference type="PROSITE" id="PS51751">
    <property type="entry name" value="EXPERA"/>
    <property type="match status" value="1"/>
</dbReference>
<evidence type="ECO:0000259" key="8">
    <source>
        <dbReference type="PROSITE" id="PS51751"/>
    </source>
</evidence>
<accession>A0A101MEM6</accession>
<dbReference type="Proteomes" id="UP000055045">
    <property type="component" value="Unassembled WGS sequence"/>
</dbReference>
<dbReference type="Pfam" id="PF05241">
    <property type="entry name" value="EBP"/>
    <property type="match status" value="1"/>
</dbReference>
<comment type="caution">
    <text evidence="7">Lacks conserved residue(s) required for the propagation of feature annotation.</text>
</comment>
<protein>
    <recommendedName>
        <fullName evidence="7">Efficient mitochondria targeting-associated protein 19</fullName>
    </recommendedName>
</protein>
<evidence type="ECO:0000256" key="3">
    <source>
        <dbReference type="ARBA" id="ARBA00022692"/>
    </source>
</evidence>
<dbReference type="GO" id="GO:0005789">
    <property type="term" value="C:endoplasmic reticulum membrane"/>
    <property type="evidence" value="ECO:0007669"/>
    <property type="project" value="UniProtKB-SubCell"/>
</dbReference>
<feature type="transmembrane region" description="Helical" evidence="7">
    <location>
        <begin position="95"/>
        <end position="118"/>
    </location>
</feature>
<comment type="similarity">
    <text evidence="2">Belongs to the TMEM97/sigma-2 receptor family.</text>
</comment>
<gene>
    <name evidence="9" type="ORF">ACN42_g8159</name>
</gene>
<dbReference type="InterPro" id="IPR033118">
    <property type="entry name" value="EXPERA"/>
</dbReference>
<dbReference type="PANTHER" id="PTHR31204">
    <property type="entry name" value="SIGMA INTRACELLULAR RECEPTOR 2"/>
    <property type="match status" value="1"/>
</dbReference>
<comment type="subcellular location">
    <subcellularLocation>
        <location evidence="1">Endoplasmic reticulum membrane</location>
        <topology evidence="1">Multi-pass membrane protein</topology>
    </subcellularLocation>
</comment>
<dbReference type="PANTHER" id="PTHR31204:SF1">
    <property type="entry name" value="SIGMA INTRACELLULAR RECEPTOR 2"/>
    <property type="match status" value="1"/>
</dbReference>
<keyword evidence="5 7" id="KW-1133">Transmembrane helix</keyword>
<dbReference type="AlphaFoldDB" id="A0A101MEM6"/>
<evidence type="ECO:0000256" key="4">
    <source>
        <dbReference type="ARBA" id="ARBA00022824"/>
    </source>
</evidence>
<evidence type="ECO:0000256" key="5">
    <source>
        <dbReference type="ARBA" id="ARBA00022989"/>
    </source>
</evidence>
<feature type="transmembrane region" description="Helical" evidence="7">
    <location>
        <begin position="12"/>
        <end position="32"/>
    </location>
</feature>
<dbReference type="PIRSF" id="PIRSF031032">
    <property type="entry name" value="TMP_97_prd"/>
    <property type="match status" value="1"/>
</dbReference>
<evidence type="ECO:0000313" key="10">
    <source>
        <dbReference type="Proteomes" id="UP000055045"/>
    </source>
</evidence>
<reference evidence="9 10" key="1">
    <citation type="submission" date="2015-10" db="EMBL/GenBank/DDBJ databases">
        <title>Genome sequencing of Penicillium freii.</title>
        <authorList>
            <person name="Nguyen H.D."/>
            <person name="Visagie C.M."/>
            <person name="Seifert K.A."/>
        </authorList>
    </citation>
    <scope>NUCLEOTIDE SEQUENCE [LARGE SCALE GENOMIC DNA]</scope>
    <source>
        <strain evidence="9 10">DAOM 242723</strain>
    </source>
</reference>
<dbReference type="EMBL" id="LLXE01000249">
    <property type="protein sequence ID" value="KUM58990.1"/>
    <property type="molecule type" value="Genomic_DNA"/>
</dbReference>
<keyword evidence="6 7" id="KW-0472">Membrane</keyword>
<evidence type="ECO:0000256" key="1">
    <source>
        <dbReference type="ARBA" id="ARBA00004477"/>
    </source>
</evidence>
<name>A0A101MEM6_PENFR</name>
<evidence type="ECO:0000256" key="6">
    <source>
        <dbReference type="ARBA" id="ARBA00023136"/>
    </source>
</evidence>
<dbReference type="STRING" id="48697.A0A101MEM6"/>
<sequence>MSICTRKRDLAYLLFFVTHVPIILLIDTVPLLPTCLQTNLSHTLREFYITTYRDKFFEDPPTWFTVFIWMELLYHLPLSIWATRGLLKDHPLVPVHLLVFGIQAFITTLTSLVVVWSWTDRSVAEKQQLTTLYAPYLALGMYSPKGDLIRMSKLVPNHIIGGFMALDMVFRLRDKLMPKSKRE</sequence>